<dbReference type="NCBIfam" id="TIGR00350">
    <property type="entry name" value="lytR_cpsA_psr"/>
    <property type="match status" value="1"/>
</dbReference>
<dbReference type="InterPro" id="IPR050922">
    <property type="entry name" value="LytR/CpsA/Psr_CW_biosynth"/>
</dbReference>
<evidence type="ECO:0000259" key="2">
    <source>
        <dbReference type="Pfam" id="PF03816"/>
    </source>
</evidence>
<feature type="domain" description="Cell envelope-related transcriptional attenuator" evidence="2">
    <location>
        <begin position="65"/>
        <end position="207"/>
    </location>
</feature>
<dbReference type="PANTHER" id="PTHR33392:SF6">
    <property type="entry name" value="POLYISOPRENYL-TEICHOIC ACID--PEPTIDOGLYCAN TEICHOIC ACID TRANSFERASE TAGU"/>
    <property type="match status" value="1"/>
</dbReference>
<dbReference type="KEGG" id="cdo:CDOO_12725"/>
<dbReference type="EMBL" id="CP006764">
    <property type="protein sequence ID" value="AIT62027.1"/>
    <property type="molecule type" value="Genomic_DNA"/>
</dbReference>
<proteinExistence type="inferred from homology"/>
<keyword evidence="4" id="KW-1185">Reference proteome</keyword>
<dbReference type="Proteomes" id="UP000029914">
    <property type="component" value="Chromosome"/>
</dbReference>
<dbReference type="Gene3D" id="3.40.630.190">
    <property type="entry name" value="LCP protein"/>
    <property type="match status" value="1"/>
</dbReference>
<dbReference type="InterPro" id="IPR004474">
    <property type="entry name" value="LytR_CpsA_psr"/>
</dbReference>
<evidence type="ECO:0000256" key="1">
    <source>
        <dbReference type="ARBA" id="ARBA00006068"/>
    </source>
</evidence>
<dbReference type="STRING" id="558173.CDOO_12725"/>
<dbReference type="PANTHER" id="PTHR33392">
    <property type="entry name" value="POLYISOPRENYL-TEICHOIC ACID--PEPTIDOGLYCAN TEICHOIC ACID TRANSFERASE TAGU"/>
    <property type="match status" value="1"/>
</dbReference>
<protein>
    <submittedName>
        <fullName evidence="3">LytTR family transcriptional regulator</fullName>
    </submittedName>
</protein>
<gene>
    <name evidence="3" type="ORF">CDOO_12725</name>
</gene>
<dbReference type="AlphaFoldDB" id="A0A097IIR5"/>
<dbReference type="Pfam" id="PF03816">
    <property type="entry name" value="LytR_cpsA_psr"/>
    <property type="match status" value="1"/>
</dbReference>
<organism evidence="3 4">
    <name type="scientific">Corynebacterium doosanense CAU 212 = DSM 45436</name>
    <dbReference type="NCBI Taxonomy" id="558173"/>
    <lineage>
        <taxon>Bacteria</taxon>
        <taxon>Bacillati</taxon>
        <taxon>Actinomycetota</taxon>
        <taxon>Actinomycetes</taxon>
        <taxon>Mycobacteriales</taxon>
        <taxon>Corynebacteriaceae</taxon>
        <taxon>Corynebacterium</taxon>
    </lineage>
</organism>
<dbReference type="eggNOG" id="COG1316">
    <property type="taxonomic scope" value="Bacteria"/>
</dbReference>
<name>A0A097IIR5_9CORY</name>
<reference evidence="3 4" key="1">
    <citation type="submission" date="2013-09" db="EMBL/GenBank/DDBJ databases">
        <title>Complete genome sequence of Corynebacterium doosanense CAU 212(T) (=DSM 45436(T)), isolated from activated sludge.</title>
        <authorList>
            <person name="Schaffert L."/>
            <person name="Albersmeier A."/>
            <person name="Kalinowski J."/>
            <person name="Ruckert C."/>
        </authorList>
    </citation>
    <scope>NUCLEOTIDE SEQUENCE [LARGE SCALE GENOMIC DNA]</scope>
    <source>
        <strain evidence="3 4">CAU 212</strain>
    </source>
</reference>
<evidence type="ECO:0000313" key="4">
    <source>
        <dbReference type="Proteomes" id="UP000029914"/>
    </source>
</evidence>
<accession>A0A097IIR5</accession>
<comment type="similarity">
    <text evidence="1">Belongs to the LytR/CpsA/Psr (LCP) family.</text>
</comment>
<sequence>MLLVLVVVVTLWADARLTRVEAMPDQQIGNTAGTNWLLVGSDSRLGLSDADVERLGTGGDIGTGRTDTIMVLHIPTGPGASQLVSIPRDSLVSIPGYGEDKINAAFTFGGPQLLTETVEQSTGLHIDHYAEIGMGGLANLVDSVGGVQICAAEPIQDPLANLDIQAGCQEMDGPTALGYVRTRATAMGDIDRVMRQREFFAALLGEITAPATLLNPVRIVSLIYHGSGTFTVGKGEHVWHLARLALAMRGVETNTVPISGFLDTDVGNVVVWDETAAEELFGSMR</sequence>
<evidence type="ECO:0000313" key="3">
    <source>
        <dbReference type="EMBL" id="AIT62027.1"/>
    </source>
</evidence>
<dbReference type="HOGENOM" id="CLU_016455_0_1_11"/>